<keyword evidence="24" id="KW-1185">Reference proteome</keyword>
<dbReference type="EMBL" id="JACDTQ010003919">
    <property type="protein sequence ID" value="KAF5911627.1"/>
    <property type="molecule type" value="Genomic_DNA"/>
</dbReference>
<evidence type="ECO:0000313" key="24">
    <source>
        <dbReference type="Proteomes" id="UP000551758"/>
    </source>
</evidence>
<evidence type="ECO:0000256" key="4">
    <source>
        <dbReference type="ARBA" id="ARBA00022692"/>
    </source>
</evidence>
<feature type="compositionally biased region" description="Basic and acidic residues" evidence="19">
    <location>
        <begin position="87"/>
        <end position="97"/>
    </location>
</feature>
<dbReference type="GO" id="GO:0036128">
    <property type="term" value="C:CatSper complex"/>
    <property type="evidence" value="ECO:0007669"/>
    <property type="project" value="InterPro"/>
</dbReference>
<evidence type="ECO:0000256" key="5">
    <source>
        <dbReference type="ARBA" id="ARBA00022729"/>
    </source>
</evidence>
<keyword evidence="2" id="KW-0217">Developmental protein</keyword>
<evidence type="ECO:0000256" key="6">
    <source>
        <dbReference type="ARBA" id="ARBA00022782"/>
    </source>
</evidence>
<feature type="domain" description="CATSPERD/E C-terminal" evidence="21">
    <location>
        <begin position="663"/>
        <end position="878"/>
    </location>
</feature>
<keyword evidence="12" id="KW-1015">Disulfide bond</keyword>
<protein>
    <recommendedName>
        <fullName evidence="16">Cation channel sperm-associated auxiliary subunit delta</fullName>
    </recommendedName>
    <alternativeName>
        <fullName evidence="17">Transmembrane protein 146</fullName>
    </alternativeName>
</protein>
<dbReference type="GO" id="GO:0097228">
    <property type="term" value="C:sperm principal piece"/>
    <property type="evidence" value="ECO:0007669"/>
    <property type="project" value="TreeGrafter"/>
</dbReference>
<keyword evidence="8" id="KW-0744">Spermatogenesis</keyword>
<dbReference type="InterPro" id="IPR028751">
    <property type="entry name" value="CATSPERD/E"/>
</dbReference>
<comment type="similarity">
    <text evidence="1">Belongs to the CATSPERD family.</text>
</comment>
<evidence type="ECO:0000256" key="3">
    <source>
        <dbReference type="ARBA" id="ARBA00022475"/>
    </source>
</evidence>
<dbReference type="AlphaFoldDB" id="A0A7J7E7F7"/>
<sequence>MPKLWRRVREKTSACSDSRESVSVCVRMPRLGAGWGGLVEAVDSGDLGDEVRMLRPEAARGRPCAHAQAPRQPPCACSGTGVRMPRLRSDSPRRLRDSSSGGSSSDMLVVLLMVEAAAALRLYPLARAKPLCRIHTVRTGKVFHTRQHIQGDHLYFSSMTTCLIKHPCKKNIALYLGRKVFFTRDNFGSSLPPFSIPTSLQVGTPEVTSAHFAGSVLLLVVNQKVYIYDYEANSWNASVGIEHPVSHISGDNCCYSGHPSCVDISDSVFAYLRGDQIPQTNIYFSTTWGYRFQKFALERQAELVGSLGGAFYFHSLSQVGLLLIDQGKAMFAYSDHPLNRSFGLPFDYNGTLDILITPGQKGILIFWFEKSLLVSRNAGQLVDPVQVQEGRHILHSSISEANISIHTVAANENELAVLTRENNLYYGNLGILSSSLIKFADQNIWSQEAALMFTNVGMLEILTPVPDSVFPAFDFQKCPVNTQAILMDPQLQVDVCKVELLQGEFENKMYTIDMNSQLELSALMIPRPGTSPVPLLRACALPLGCPSCRPQVMVSNPHSLGLQAVIYEDGYTYDGNTKHRLNISLRQQHRWGRADPSFTSSIKRPTMSTITLDIANKEISCVDLKPLTALISVGCDLEKKIVIQNEISACYNGVLDPVALQDNYSYVIERDAYDPSFRGQRAAADLVVPYPYEKLGCPHLVYYDAPWKPVVELWREGKFQEVVEAEYVLLEVNGLFTYTYLLTAGTALCSSQPQNWSTILEQAGDKGPFAWDRENYVSCHDPDNHGPLRWPDVPYQILGGQTQNKVVFDQRNGIYIFFLSIVDPYYSYCHLETTFSVYVHGAFPQSIIPQEVTVALVTAATLLSVWLAYAVPKQLGTEKGLRVKGFWAMQAVVCVSAGQALSARGGPGAPGGRFAATSGARCLKIKRYVKTSRWLRASLVVCVFLTPTFAPLPPPRPESVAP</sequence>
<gene>
    <name evidence="23" type="ORF">HPG69_008226</name>
</gene>
<keyword evidence="11" id="KW-0472">Membrane</keyword>
<dbReference type="Pfam" id="PF15020">
    <property type="entry name" value="Beta-prop_CATSPERD"/>
    <property type="match status" value="1"/>
</dbReference>
<evidence type="ECO:0000256" key="10">
    <source>
        <dbReference type="ARBA" id="ARBA00023069"/>
    </source>
</evidence>
<dbReference type="GO" id="GO:0048240">
    <property type="term" value="P:sperm capacitation"/>
    <property type="evidence" value="ECO:0007669"/>
    <property type="project" value="TreeGrafter"/>
</dbReference>
<keyword evidence="4" id="KW-0812">Transmembrane</keyword>
<evidence type="ECO:0000256" key="2">
    <source>
        <dbReference type="ARBA" id="ARBA00022473"/>
    </source>
</evidence>
<dbReference type="PANTHER" id="PTHR33722">
    <property type="entry name" value="CATION CHANNEL SPERM-ASSOCIATED PROTEIN SUBUNIT DELTA-RELATED"/>
    <property type="match status" value="1"/>
</dbReference>
<dbReference type="Pfam" id="PF22850">
    <property type="entry name" value="CATSPERD-E_C"/>
    <property type="match status" value="1"/>
</dbReference>
<keyword evidence="5" id="KW-0732">Signal</keyword>
<comment type="function">
    <text evidence="18">Auxiliary component of the CatSper complex, a complex involved in sperm cell hyperactivation. Sperm cell hyperactivation is needed for sperm motility which is essential late in the preparation of sperm for fertilization. Required for CATSPER1 stability before intraflagellar transport and/or incorporation of the CatSper complex channel into the flagellar membrane.</text>
</comment>
<keyword evidence="7" id="KW-0282">Flagellum</keyword>
<evidence type="ECO:0000256" key="14">
    <source>
        <dbReference type="ARBA" id="ARBA00023273"/>
    </source>
</evidence>
<evidence type="ECO:0000256" key="1">
    <source>
        <dbReference type="ARBA" id="ARBA00010246"/>
    </source>
</evidence>
<evidence type="ECO:0000256" key="19">
    <source>
        <dbReference type="SAM" id="MobiDB-lite"/>
    </source>
</evidence>
<keyword evidence="10" id="KW-0969">Cilium</keyword>
<dbReference type="InterPro" id="IPR053814">
    <property type="entry name" value="CATSPERD/E_C"/>
</dbReference>
<dbReference type="InterPro" id="IPR055451">
    <property type="entry name" value="Ig-like_CATSPERD"/>
</dbReference>
<evidence type="ECO:0000259" key="20">
    <source>
        <dbReference type="Pfam" id="PF15020"/>
    </source>
</evidence>
<evidence type="ECO:0000256" key="18">
    <source>
        <dbReference type="ARBA" id="ARBA00046028"/>
    </source>
</evidence>
<evidence type="ECO:0000256" key="16">
    <source>
        <dbReference type="ARBA" id="ARBA00040129"/>
    </source>
</evidence>
<dbReference type="Pfam" id="PF23747">
    <property type="entry name" value="Ig-like_CATSPERD"/>
    <property type="match status" value="2"/>
</dbReference>
<feature type="domain" description="CATSPERD Ig-like" evidence="22">
    <location>
        <begin position="498"/>
        <end position="537"/>
    </location>
</feature>
<evidence type="ECO:0000256" key="12">
    <source>
        <dbReference type="ARBA" id="ARBA00023157"/>
    </source>
</evidence>
<dbReference type="Proteomes" id="UP000551758">
    <property type="component" value="Unassembled WGS sequence"/>
</dbReference>
<evidence type="ECO:0000259" key="22">
    <source>
        <dbReference type="Pfam" id="PF23747"/>
    </source>
</evidence>
<evidence type="ECO:0000256" key="9">
    <source>
        <dbReference type="ARBA" id="ARBA00022989"/>
    </source>
</evidence>
<proteinExistence type="inferred from homology"/>
<keyword evidence="9" id="KW-1133">Transmembrane helix</keyword>
<keyword evidence="6" id="KW-0221">Differentiation</keyword>
<keyword evidence="3" id="KW-1003">Cell membrane</keyword>
<keyword evidence="14" id="KW-0966">Cell projection</keyword>
<evidence type="ECO:0000256" key="13">
    <source>
        <dbReference type="ARBA" id="ARBA00023180"/>
    </source>
</evidence>
<evidence type="ECO:0000313" key="23">
    <source>
        <dbReference type="EMBL" id="KAF5911627.1"/>
    </source>
</evidence>
<name>A0A7J7E7F7_DICBM</name>
<accession>A0A7J7E7F7</accession>
<evidence type="ECO:0000259" key="21">
    <source>
        <dbReference type="Pfam" id="PF22850"/>
    </source>
</evidence>
<evidence type="ECO:0000256" key="17">
    <source>
        <dbReference type="ARBA" id="ARBA00041424"/>
    </source>
</evidence>
<evidence type="ECO:0000256" key="15">
    <source>
        <dbReference type="ARBA" id="ARBA00037793"/>
    </source>
</evidence>
<dbReference type="PANTHER" id="PTHR33722:SF1">
    <property type="entry name" value="CATION CHANNEL SPERM-ASSOCIATED AUXILIARY SUBUNIT DELTA"/>
    <property type="match status" value="1"/>
</dbReference>
<evidence type="ECO:0000256" key="11">
    <source>
        <dbReference type="ARBA" id="ARBA00023136"/>
    </source>
</evidence>
<evidence type="ECO:0000256" key="7">
    <source>
        <dbReference type="ARBA" id="ARBA00022846"/>
    </source>
</evidence>
<dbReference type="InterPro" id="IPR053813">
    <property type="entry name" value="CATSPERD_beta-prop"/>
</dbReference>
<evidence type="ECO:0000256" key="8">
    <source>
        <dbReference type="ARBA" id="ARBA00022871"/>
    </source>
</evidence>
<reference evidence="23 24" key="1">
    <citation type="journal article" date="2020" name="Mol. Biol. Evol.">
        <title>Interspecific Gene Flow and the Evolution of Specialization in Black and White Rhinoceros.</title>
        <authorList>
            <person name="Moodley Y."/>
            <person name="Westbury M.V."/>
            <person name="Russo I.M."/>
            <person name="Gopalakrishnan S."/>
            <person name="Rakotoarivelo A."/>
            <person name="Olsen R.A."/>
            <person name="Prost S."/>
            <person name="Tunstall T."/>
            <person name="Ryder O.A."/>
            <person name="Dalen L."/>
            <person name="Bruford M.W."/>
        </authorList>
    </citation>
    <scope>NUCLEOTIDE SEQUENCE [LARGE SCALE GENOMIC DNA]</scope>
    <source>
        <strain evidence="23">SBR-YM</strain>
        <tissue evidence="23">Skin</tissue>
    </source>
</reference>
<feature type="region of interest" description="Disordered" evidence="19">
    <location>
        <begin position="75"/>
        <end position="103"/>
    </location>
</feature>
<feature type="domain" description="CATSPERD beta-propeller" evidence="20">
    <location>
        <begin position="151"/>
        <end position="478"/>
    </location>
</feature>
<keyword evidence="13" id="KW-0325">Glycoprotein</keyword>
<comment type="caution">
    <text evidence="23">The sequence shown here is derived from an EMBL/GenBank/DDBJ whole genome shotgun (WGS) entry which is preliminary data.</text>
</comment>
<comment type="subcellular location">
    <subcellularLocation>
        <location evidence="15">Cell projection</location>
        <location evidence="15">Cilium</location>
        <location evidence="15">Flagellum membrane</location>
        <topology evidence="15">Single-pass type I membrane protein</topology>
    </subcellularLocation>
</comment>
<organism evidence="23 24">
    <name type="scientific">Diceros bicornis minor</name>
    <name type="common">South-central black rhinoceros</name>
    <dbReference type="NCBI Taxonomy" id="77932"/>
    <lineage>
        <taxon>Eukaryota</taxon>
        <taxon>Metazoa</taxon>
        <taxon>Chordata</taxon>
        <taxon>Craniata</taxon>
        <taxon>Vertebrata</taxon>
        <taxon>Euteleostomi</taxon>
        <taxon>Mammalia</taxon>
        <taxon>Eutheria</taxon>
        <taxon>Laurasiatheria</taxon>
        <taxon>Perissodactyla</taxon>
        <taxon>Rhinocerotidae</taxon>
        <taxon>Diceros</taxon>
    </lineage>
</organism>
<feature type="domain" description="CATSPERD Ig-like" evidence="22">
    <location>
        <begin position="547"/>
        <end position="633"/>
    </location>
</feature>
<dbReference type="GO" id="GO:0030317">
    <property type="term" value="P:flagellated sperm motility"/>
    <property type="evidence" value="ECO:0007669"/>
    <property type="project" value="TreeGrafter"/>
</dbReference>